<keyword evidence="4" id="KW-0808">Transferase</keyword>
<dbReference type="EMBL" id="KB454526">
    <property type="protein sequence ID" value="EME27904.1"/>
    <property type="molecule type" value="Genomic_DNA"/>
</dbReference>
<evidence type="ECO:0000256" key="3">
    <source>
        <dbReference type="ARBA" id="ARBA00022553"/>
    </source>
</evidence>
<evidence type="ECO:0000256" key="10">
    <source>
        <dbReference type="PROSITE-ProRule" id="PRU10141"/>
    </source>
</evidence>
<reference evidence="14" key="1">
    <citation type="journal article" date="2013" name="Science">
        <title>Gene transfer from bacteria and archaea facilitated evolution of an extremophilic eukaryote.</title>
        <authorList>
            <person name="Schonknecht G."/>
            <person name="Chen W.H."/>
            <person name="Ternes C.M."/>
            <person name="Barbier G.G."/>
            <person name="Shrestha R.P."/>
            <person name="Stanke M."/>
            <person name="Brautigam A."/>
            <person name="Baker B.J."/>
            <person name="Banfield J.F."/>
            <person name="Garavito R.M."/>
            <person name="Carr K."/>
            <person name="Wilkerson C."/>
            <person name="Rensing S.A."/>
            <person name="Gagneul D."/>
            <person name="Dickenson N.E."/>
            <person name="Oesterhelt C."/>
            <person name="Lercher M.J."/>
            <person name="Weber A.P."/>
        </authorList>
    </citation>
    <scope>NUCLEOTIDE SEQUENCE [LARGE SCALE GENOMIC DNA]</scope>
    <source>
        <strain evidence="14">074W</strain>
    </source>
</reference>
<dbReference type="InterPro" id="IPR017441">
    <property type="entry name" value="Protein_kinase_ATP_BS"/>
</dbReference>
<feature type="compositionally biased region" description="Polar residues" evidence="11">
    <location>
        <begin position="135"/>
        <end position="160"/>
    </location>
</feature>
<comment type="catalytic activity">
    <reaction evidence="9">
        <text>L-seryl-[protein] + ATP = O-phospho-L-seryl-[protein] + ADP + H(+)</text>
        <dbReference type="Rhea" id="RHEA:17989"/>
        <dbReference type="Rhea" id="RHEA-COMP:9863"/>
        <dbReference type="Rhea" id="RHEA-COMP:11604"/>
        <dbReference type="ChEBI" id="CHEBI:15378"/>
        <dbReference type="ChEBI" id="CHEBI:29999"/>
        <dbReference type="ChEBI" id="CHEBI:30616"/>
        <dbReference type="ChEBI" id="CHEBI:83421"/>
        <dbReference type="ChEBI" id="CHEBI:456216"/>
        <dbReference type="EC" id="2.7.11.1"/>
    </reaction>
</comment>
<feature type="compositionally biased region" description="Basic and acidic residues" evidence="11">
    <location>
        <begin position="9"/>
        <end position="48"/>
    </location>
</feature>
<feature type="region of interest" description="Disordered" evidence="11">
    <location>
        <begin position="313"/>
        <end position="345"/>
    </location>
</feature>
<dbReference type="eggNOG" id="KOG0592">
    <property type="taxonomic scope" value="Eukaryota"/>
</dbReference>
<name>M2XWW0_GALSU</name>
<feature type="binding site" evidence="10">
    <location>
        <position position="483"/>
    </location>
    <ligand>
        <name>ATP</name>
        <dbReference type="ChEBI" id="CHEBI:30616"/>
    </ligand>
</feature>
<dbReference type="Pfam" id="PF04784">
    <property type="entry name" value="DUF547"/>
    <property type="match status" value="1"/>
</dbReference>
<evidence type="ECO:0000256" key="9">
    <source>
        <dbReference type="ARBA" id="ARBA00048679"/>
    </source>
</evidence>
<dbReference type="Gramene" id="EME27904">
    <property type="protein sequence ID" value="EME27904"/>
    <property type="gene ID" value="Gasu_45660"/>
</dbReference>
<keyword evidence="5 10" id="KW-0547">Nucleotide-binding</keyword>
<evidence type="ECO:0000313" key="14">
    <source>
        <dbReference type="Proteomes" id="UP000030680"/>
    </source>
</evidence>
<accession>M2XWW0</accession>
<feature type="region of interest" description="Disordered" evidence="11">
    <location>
        <begin position="1"/>
        <end position="160"/>
    </location>
</feature>
<dbReference type="OrthoDB" id="347657at2759"/>
<dbReference type="AlphaFoldDB" id="M2XWW0"/>
<dbReference type="Pfam" id="PF00069">
    <property type="entry name" value="Pkinase"/>
    <property type="match status" value="1"/>
</dbReference>
<dbReference type="RefSeq" id="XP_005704424.1">
    <property type="nucleotide sequence ID" value="XM_005704367.1"/>
</dbReference>
<dbReference type="PANTHER" id="PTHR24356">
    <property type="entry name" value="SERINE/THREONINE-PROTEIN KINASE"/>
    <property type="match status" value="1"/>
</dbReference>
<evidence type="ECO:0000256" key="11">
    <source>
        <dbReference type="SAM" id="MobiDB-lite"/>
    </source>
</evidence>
<dbReference type="PROSITE" id="PS50011">
    <property type="entry name" value="PROTEIN_KINASE_DOM"/>
    <property type="match status" value="1"/>
</dbReference>
<dbReference type="InterPro" id="IPR008271">
    <property type="entry name" value="Ser/Thr_kinase_AS"/>
</dbReference>
<evidence type="ECO:0000256" key="5">
    <source>
        <dbReference type="ARBA" id="ARBA00022741"/>
    </source>
</evidence>
<dbReference type="GeneID" id="17086783"/>
<gene>
    <name evidence="13" type="ORF">Gasu_45660</name>
</gene>
<dbReference type="GO" id="GO:0007010">
    <property type="term" value="P:cytoskeleton organization"/>
    <property type="evidence" value="ECO:0007669"/>
    <property type="project" value="UniProtKB-ARBA"/>
</dbReference>
<evidence type="ECO:0000256" key="7">
    <source>
        <dbReference type="ARBA" id="ARBA00022840"/>
    </source>
</evidence>
<feature type="compositionally biased region" description="Basic and acidic residues" evidence="11">
    <location>
        <begin position="336"/>
        <end position="345"/>
    </location>
</feature>
<dbReference type="GO" id="GO:0004674">
    <property type="term" value="F:protein serine/threonine kinase activity"/>
    <property type="evidence" value="ECO:0007669"/>
    <property type="project" value="UniProtKB-KW"/>
</dbReference>
<dbReference type="InterPro" id="IPR006869">
    <property type="entry name" value="DUF547"/>
</dbReference>
<dbReference type="SUPFAM" id="SSF56112">
    <property type="entry name" value="Protein kinase-like (PK-like)"/>
    <property type="match status" value="1"/>
</dbReference>
<dbReference type="STRING" id="130081.M2XWW0"/>
<evidence type="ECO:0000256" key="2">
    <source>
        <dbReference type="ARBA" id="ARBA00022527"/>
    </source>
</evidence>
<keyword evidence="2 13" id="KW-0723">Serine/threonine-protein kinase</keyword>
<dbReference type="InterPro" id="IPR000719">
    <property type="entry name" value="Prot_kinase_dom"/>
</dbReference>
<dbReference type="PROSITE" id="PS00107">
    <property type="entry name" value="PROTEIN_KINASE_ATP"/>
    <property type="match status" value="1"/>
</dbReference>
<dbReference type="Gene3D" id="1.10.510.10">
    <property type="entry name" value="Transferase(Phosphotransferase) domain 1"/>
    <property type="match status" value="1"/>
</dbReference>
<evidence type="ECO:0000256" key="6">
    <source>
        <dbReference type="ARBA" id="ARBA00022777"/>
    </source>
</evidence>
<evidence type="ECO:0000259" key="12">
    <source>
        <dbReference type="PROSITE" id="PS50011"/>
    </source>
</evidence>
<dbReference type="PROSITE" id="PS00108">
    <property type="entry name" value="PROTEIN_KINASE_ST"/>
    <property type="match status" value="1"/>
</dbReference>
<protein>
    <recommendedName>
        <fullName evidence="1">non-specific serine/threonine protein kinase</fullName>
        <ecNumber evidence="1">2.7.11.1</ecNumber>
    </recommendedName>
</protein>
<dbReference type="Gene3D" id="3.30.200.20">
    <property type="entry name" value="Phosphorylase Kinase, domain 1"/>
    <property type="match status" value="1"/>
</dbReference>
<sequence>MSQYSEEQLTTRHEQGIHSLELRAGIERLRKKLGSKEQQRSRLSEERTTTTMTREPGNLQRSPTPIALDRITIEESPRKKDRKPLSTRVSSSSPDKLNGAELGKWNESAVEGGQTLHLRTSSLPRESRREDTPRRSSSSPDTHFWSLSSPKLSKNRSGNLSDSKVVESWTDEQQDFPPRSVSSFKALGVISKFVQYSSGSSKSPTQFRLSELEGASKRTSLRSHLRVSPVKSYVGLTAQRKSDSEVFQEVKRRTRSASWGNVDDVTTPNNRERVSTVEKQIYTKDFERILQKRNLAEWKKRADRLSKSDDLNHYRDVLSSPPSANKRRSAPSSPNYEKDYSFSDNNHEADLSMDKINTAFENLGIHETHISDSKSPATEDSIRETYETVENLSDNSEDSMDEEAKSLSNVDSGLFSHNSIPEEPKLLSIIPSVEFELKSPSREDFIASELIGEGAYSKVLRATHKPTAKEYAVKVVSKQMARKLGQEGRLINEQVCLQMVIGHPFIARLASLFEDESFLYFVIEFCPYGDMNNLIKIARRKNRALTKDTIRFYAAELVSALEKVHKEGIIHRDVKPQNILIGDRGHLKLTDFGIAARIQSPNSNRDTGDFDSSLDSADRRNSFVGTFTYMAPELIREEGACFASDLWALGVILYQMFTGEVPFKGSSDYLLFQSILKGHVEFPKNFPSASGRDLIEKLLVTDVDMRLGAKGYDDLKNHSFFRGIRFEFLDKVSCPSLFLLLLLIFSKVDATKVLDIGNSSSQRNALKTVGKTIGSIFSVVGNVANLASLAEIWDSSKFGSVYEKELDDSNEMTTPLELYISHEKWRQSSRKVLNLAVEWTGNLVLRHPVEVAKDLLAREKSILEEADRDWALVPSDEYKEFLVAAAQLQSVSPSNLTDPERIAFWTTMYHVMFLHILKFLTPVTRALRNERFFRDAFYRIYTLDYCLDDIEYGMLGAGQKGRKPYFLPDDPRDTIRVQEVEPACFEMLHKIRVSRGFCESFYQ</sequence>
<keyword evidence="6 13" id="KW-0418">Kinase</keyword>
<evidence type="ECO:0000256" key="8">
    <source>
        <dbReference type="ARBA" id="ARBA00047899"/>
    </source>
</evidence>
<evidence type="ECO:0000313" key="13">
    <source>
        <dbReference type="EMBL" id="EME27904.1"/>
    </source>
</evidence>
<dbReference type="FunFam" id="1.10.510.10:FF:000024">
    <property type="entry name" value="Probable serine/threonine-protein kinase cot-1"/>
    <property type="match status" value="1"/>
</dbReference>
<keyword evidence="3" id="KW-0597">Phosphoprotein</keyword>
<organism evidence="13 14">
    <name type="scientific">Galdieria sulphuraria</name>
    <name type="common">Red alga</name>
    <dbReference type="NCBI Taxonomy" id="130081"/>
    <lineage>
        <taxon>Eukaryota</taxon>
        <taxon>Rhodophyta</taxon>
        <taxon>Bangiophyceae</taxon>
        <taxon>Galdieriales</taxon>
        <taxon>Galdieriaceae</taxon>
        <taxon>Galdieria</taxon>
    </lineage>
</organism>
<dbReference type="GO" id="GO:0035556">
    <property type="term" value="P:intracellular signal transduction"/>
    <property type="evidence" value="ECO:0007669"/>
    <property type="project" value="TreeGrafter"/>
</dbReference>
<keyword evidence="7 10" id="KW-0067">ATP-binding</keyword>
<dbReference type="PANTHER" id="PTHR24356:SF163">
    <property type="entry name" value="3-PHOSPHOINOSITIDE-DEPENDENT PROTEIN KINASE 1-RELATED"/>
    <property type="match status" value="1"/>
</dbReference>
<feature type="domain" description="Protein kinase" evidence="12">
    <location>
        <begin position="445"/>
        <end position="721"/>
    </location>
</feature>
<dbReference type="GO" id="GO:0005524">
    <property type="term" value="F:ATP binding"/>
    <property type="evidence" value="ECO:0007669"/>
    <property type="project" value="UniProtKB-UniRule"/>
</dbReference>
<feature type="compositionally biased region" description="Basic and acidic residues" evidence="11">
    <location>
        <begin position="125"/>
        <end position="134"/>
    </location>
</feature>
<comment type="catalytic activity">
    <reaction evidence="8">
        <text>L-threonyl-[protein] + ATP = O-phospho-L-threonyl-[protein] + ADP + H(+)</text>
        <dbReference type="Rhea" id="RHEA:46608"/>
        <dbReference type="Rhea" id="RHEA-COMP:11060"/>
        <dbReference type="Rhea" id="RHEA-COMP:11605"/>
        <dbReference type="ChEBI" id="CHEBI:15378"/>
        <dbReference type="ChEBI" id="CHEBI:30013"/>
        <dbReference type="ChEBI" id="CHEBI:30616"/>
        <dbReference type="ChEBI" id="CHEBI:61977"/>
        <dbReference type="ChEBI" id="CHEBI:456216"/>
        <dbReference type="EC" id="2.7.11.1"/>
    </reaction>
</comment>
<dbReference type="EC" id="2.7.11.1" evidence="1"/>
<evidence type="ECO:0000256" key="4">
    <source>
        <dbReference type="ARBA" id="ARBA00022679"/>
    </source>
</evidence>
<proteinExistence type="predicted"/>
<dbReference type="SMART" id="SM00220">
    <property type="entry name" value="S_TKc"/>
    <property type="match status" value="1"/>
</dbReference>
<dbReference type="InterPro" id="IPR011009">
    <property type="entry name" value="Kinase-like_dom_sf"/>
</dbReference>
<dbReference type="InterPro" id="IPR050236">
    <property type="entry name" value="Ser_Thr_kinase_AGC"/>
</dbReference>
<evidence type="ECO:0000256" key="1">
    <source>
        <dbReference type="ARBA" id="ARBA00012513"/>
    </source>
</evidence>
<dbReference type="Proteomes" id="UP000030680">
    <property type="component" value="Unassembled WGS sequence"/>
</dbReference>
<keyword evidence="14" id="KW-1185">Reference proteome</keyword>